<protein>
    <submittedName>
        <fullName evidence="2">Uncharacterized protein</fullName>
    </submittedName>
</protein>
<organism evidence="2 3">
    <name type="scientific">Paucihalobacter ruber</name>
    <dbReference type="NCBI Taxonomy" id="2567861"/>
    <lineage>
        <taxon>Bacteria</taxon>
        <taxon>Pseudomonadati</taxon>
        <taxon>Bacteroidota</taxon>
        <taxon>Flavobacteriia</taxon>
        <taxon>Flavobacteriales</taxon>
        <taxon>Flavobacteriaceae</taxon>
        <taxon>Paucihalobacter</taxon>
    </lineage>
</organism>
<feature type="signal peptide" evidence="1">
    <location>
        <begin position="1"/>
        <end position="19"/>
    </location>
</feature>
<dbReference type="OrthoDB" id="1134977at2"/>
<comment type="caution">
    <text evidence="2">The sequence shown here is derived from an EMBL/GenBank/DDBJ whole genome shotgun (WGS) entry which is preliminary data.</text>
</comment>
<reference evidence="2 3" key="1">
    <citation type="submission" date="2019-06" db="EMBL/GenBank/DDBJ databases">
        <title>Flavobacteriaceae Paucihalobacterium erythroidium CWB-1, complete genome.</title>
        <authorList>
            <person name="Wu S."/>
        </authorList>
    </citation>
    <scope>NUCLEOTIDE SEQUENCE [LARGE SCALE GENOMIC DNA]</scope>
    <source>
        <strain evidence="2 3">CWB-1</strain>
    </source>
</reference>
<dbReference type="AlphaFoldDB" id="A0A506PUI8"/>
<dbReference type="RefSeq" id="WP_140988890.1">
    <property type="nucleotide sequence ID" value="NZ_VHIQ01000001.1"/>
</dbReference>
<keyword evidence="1" id="KW-0732">Signal</keyword>
<dbReference type="Proteomes" id="UP000317332">
    <property type="component" value="Unassembled WGS sequence"/>
</dbReference>
<sequence length="91" mass="10183">MKNLLIIAVLILMPALGFAQSTVTTNDAIEQVAKEEVSKTTIESPSVKETKLNNQLKLQLIELNQKKSNDIISIKAYRKSLQIKTKEVKLC</sequence>
<gene>
    <name evidence="2" type="ORF">FJ651_02890</name>
</gene>
<evidence type="ECO:0000256" key="1">
    <source>
        <dbReference type="SAM" id="SignalP"/>
    </source>
</evidence>
<keyword evidence="3" id="KW-1185">Reference proteome</keyword>
<evidence type="ECO:0000313" key="2">
    <source>
        <dbReference type="EMBL" id="TPV35880.1"/>
    </source>
</evidence>
<name>A0A506PUI8_9FLAO</name>
<feature type="chain" id="PRO_5021449353" evidence="1">
    <location>
        <begin position="20"/>
        <end position="91"/>
    </location>
</feature>
<proteinExistence type="predicted"/>
<accession>A0A506PUI8</accession>
<evidence type="ECO:0000313" key="3">
    <source>
        <dbReference type="Proteomes" id="UP000317332"/>
    </source>
</evidence>
<dbReference type="EMBL" id="VHIQ01000001">
    <property type="protein sequence ID" value="TPV35880.1"/>
    <property type="molecule type" value="Genomic_DNA"/>
</dbReference>